<dbReference type="EMBL" id="CP127294">
    <property type="protein sequence ID" value="WIX84079.1"/>
    <property type="molecule type" value="Genomic_DNA"/>
</dbReference>
<reference evidence="1 2" key="1">
    <citation type="submission" date="2023-06" db="EMBL/GenBank/DDBJ databases">
        <authorList>
            <person name="Oyuntsetseg B."/>
            <person name="Kim S.B."/>
        </authorList>
    </citation>
    <scope>NUCLEOTIDE SEQUENCE [LARGE SCALE GENOMIC DNA]</scope>
    <source>
        <strain evidence="1 2">2-15</strain>
    </source>
</reference>
<evidence type="ECO:0000313" key="1">
    <source>
        <dbReference type="EMBL" id="WIX84079.1"/>
    </source>
</evidence>
<evidence type="ECO:0000313" key="2">
    <source>
        <dbReference type="Proteomes" id="UP001236014"/>
    </source>
</evidence>
<gene>
    <name evidence="1" type="ORF">QRX50_30930</name>
</gene>
<sequence>MTIPARLPAGTFVKLERCRRPHDDALGLFGARVEAPGLSASLEVETLNGDGLDSFVQSLGNDFRGWTDERIWASFRGDLELRASHSGRLIWLSWTLRFPEPTEEDPAVWTATVRVHLTPGEDLRVFNSDVAAFLNV</sequence>
<name>A0A9Y2IRE8_9PSEU</name>
<dbReference type="RefSeq" id="WP_285974613.1">
    <property type="nucleotide sequence ID" value="NZ_CP127294.1"/>
</dbReference>
<proteinExistence type="predicted"/>
<keyword evidence="2" id="KW-1185">Reference proteome</keyword>
<dbReference type="InterPro" id="IPR046196">
    <property type="entry name" value="DUF6228"/>
</dbReference>
<organism evidence="1 2">
    <name type="scientific">Amycolatopsis carbonis</name>
    <dbReference type="NCBI Taxonomy" id="715471"/>
    <lineage>
        <taxon>Bacteria</taxon>
        <taxon>Bacillati</taxon>
        <taxon>Actinomycetota</taxon>
        <taxon>Actinomycetes</taxon>
        <taxon>Pseudonocardiales</taxon>
        <taxon>Pseudonocardiaceae</taxon>
        <taxon>Amycolatopsis</taxon>
    </lineage>
</organism>
<dbReference type="Proteomes" id="UP001236014">
    <property type="component" value="Chromosome"/>
</dbReference>
<protein>
    <submittedName>
        <fullName evidence="1">DUF6228 family protein</fullName>
    </submittedName>
</protein>
<accession>A0A9Y2IRE8</accession>
<dbReference type="Pfam" id="PF19739">
    <property type="entry name" value="DUF6228"/>
    <property type="match status" value="1"/>
</dbReference>
<dbReference type="AlphaFoldDB" id="A0A9Y2IRE8"/>
<dbReference type="KEGG" id="acab:QRX50_30930"/>